<dbReference type="OrthoDB" id="1470350at2759"/>
<keyword evidence="5" id="KW-0560">Oxidoreductase</keyword>
<dbReference type="PANTHER" id="PTHR24305">
    <property type="entry name" value="CYTOCHROME P450"/>
    <property type="match status" value="1"/>
</dbReference>
<dbReference type="InterPro" id="IPR017972">
    <property type="entry name" value="Cyt_P450_CS"/>
</dbReference>
<dbReference type="GO" id="GO:0016705">
    <property type="term" value="F:oxidoreductase activity, acting on paired donors, with incorporation or reduction of molecular oxygen"/>
    <property type="evidence" value="ECO:0007669"/>
    <property type="project" value="InterPro"/>
</dbReference>
<name>A0A3N4LVA8_9PEZI</name>
<dbReference type="GO" id="GO:0004497">
    <property type="term" value="F:monooxygenase activity"/>
    <property type="evidence" value="ECO:0007669"/>
    <property type="project" value="UniProtKB-KW"/>
</dbReference>
<dbReference type="EMBL" id="ML121539">
    <property type="protein sequence ID" value="RPB25132.1"/>
    <property type="molecule type" value="Genomic_DNA"/>
</dbReference>
<evidence type="ECO:0000313" key="7">
    <source>
        <dbReference type="EMBL" id="RPB25132.1"/>
    </source>
</evidence>
<dbReference type="InterPro" id="IPR050121">
    <property type="entry name" value="Cytochrome_P450_monoxygenase"/>
</dbReference>
<gene>
    <name evidence="7" type="ORF">L211DRAFT_139181</name>
</gene>
<keyword evidence="8" id="KW-1185">Reference proteome</keyword>
<dbReference type="Proteomes" id="UP000267821">
    <property type="component" value="Unassembled WGS sequence"/>
</dbReference>
<dbReference type="InterPro" id="IPR036396">
    <property type="entry name" value="Cyt_P450_sf"/>
</dbReference>
<feature type="region of interest" description="Disordered" evidence="6">
    <location>
        <begin position="222"/>
        <end position="242"/>
    </location>
</feature>
<keyword evidence="3 5" id="KW-0479">Metal-binding</keyword>
<dbReference type="InterPro" id="IPR001128">
    <property type="entry name" value="Cyt_P450"/>
</dbReference>
<evidence type="ECO:0000256" key="5">
    <source>
        <dbReference type="RuleBase" id="RU000461"/>
    </source>
</evidence>
<comment type="cofactor">
    <cofactor evidence="1">
        <name>heme</name>
        <dbReference type="ChEBI" id="CHEBI:30413"/>
    </cofactor>
</comment>
<dbReference type="InParanoid" id="A0A3N4LVA8"/>
<accession>A0A3N4LVA8</accession>
<comment type="similarity">
    <text evidence="2 5">Belongs to the cytochrome P450 family.</text>
</comment>
<sequence length="554" mass="63407">MFPLLLLAAICYPLYHTYCLLRNIQIARSTGLPYLILPFNQYSLPWIVLGRALYPLLATLLPFFPRLRWIRPDWFWARKYAMYREVGADVFAMVSASGVFIVVCDADVVVDVLARKDDFPKPPVVHPGLDIYGRNVVTTSGAEWRRHRKVVTPHFGESYNRLAWTKGVEKTSELVKHWSTRLLHETDGPVLRNVENDFIRLTMNITTHNMFGTNLRWPNRIAPSSQTDDGYDEDGPPNDEVLAPNHKMSYQASIKHMLNNCNMLMVAPSWYLKWTPNATHRKAGVACRELGVYLNEMGLTEQEVIGETFMLIFTGHATTANALHNTITMLAIYPEYQIKLQEDLDRILGDRVPEYENDYPALAESWAGAIFHEINRLYPALPLVPKFTPSPQYITVNGTKHLIPAHTPVLLDCCNTQRNPKYWVPPHETEAVAAPDEFRPQRWLNAPGESQNTNNPNGNFLKPYKGSYYPWSDGQRVCLGKKYSVVELLAIYAEVFRGHSVELDVGAGETWEEARGRAKRYMERVDAGLLLKTVGKEPGLRYVKRGEERFFPRR</sequence>
<dbReference type="STRING" id="1051890.A0A3N4LVA8"/>
<evidence type="ECO:0000313" key="8">
    <source>
        <dbReference type="Proteomes" id="UP000267821"/>
    </source>
</evidence>
<dbReference type="GO" id="GO:0020037">
    <property type="term" value="F:heme binding"/>
    <property type="evidence" value="ECO:0007669"/>
    <property type="project" value="InterPro"/>
</dbReference>
<evidence type="ECO:0000256" key="1">
    <source>
        <dbReference type="ARBA" id="ARBA00001971"/>
    </source>
</evidence>
<dbReference type="PROSITE" id="PS00086">
    <property type="entry name" value="CYTOCHROME_P450"/>
    <property type="match status" value="1"/>
</dbReference>
<dbReference type="Pfam" id="PF00067">
    <property type="entry name" value="p450"/>
    <property type="match status" value="1"/>
</dbReference>
<protein>
    <submittedName>
        <fullName evidence="7">Cytochrome P450</fullName>
    </submittedName>
</protein>
<evidence type="ECO:0000256" key="6">
    <source>
        <dbReference type="SAM" id="MobiDB-lite"/>
    </source>
</evidence>
<dbReference type="Gene3D" id="1.10.630.10">
    <property type="entry name" value="Cytochrome P450"/>
    <property type="match status" value="1"/>
</dbReference>
<reference evidence="7 8" key="1">
    <citation type="journal article" date="2018" name="Nat. Ecol. Evol.">
        <title>Pezizomycetes genomes reveal the molecular basis of ectomycorrhizal truffle lifestyle.</title>
        <authorList>
            <person name="Murat C."/>
            <person name="Payen T."/>
            <person name="Noel B."/>
            <person name="Kuo A."/>
            <person name="Morin E."/>
            <person name="Chen J."/>
            <person name="Kohler A."/>
            <person name="Krizsan K."/>
            <person name="Balestrini R."/>
            <person name="Da Silva C."/>
            <person name="Montanini B."/>
            <person name="Hainaut M."/>
            <person name="Levati E."/>
            <person name="Barry K.W."/>
            <person name="Belfiori B."/>
            <person name="Cichocki N."/>
            <person name="Clum A."/>
            <person name="Dockter R.B."/>
            <person name="Fauchery L."/>
            <person name="Guy J."/>
            <person name="Iotti M."/>
            <person name="Le Tacon F."/>
            <person name="Lindquist E.A."/>
            <person name="Lipzen A."/>
            <person name="Malagnac F."/>
            <person name="Mello A."/>
            <person name="Molinier V."/>
            <person name="Miyauchi S."/>
            <person name="Poulain J."/>
            <person name="Riccioni C."/>
            <person name="Rubini A."/>
            <person name="Sitrit Y."/>
            <person name="Splivallo R."/>
            <person name="Traeger S."/>
            <person name="Wang M."/>
            <person name="Zifcakova L."/>
            <person name="Wipf D."/>
            <person name="Zambonelli A."/>
            <person name="Paolocci F."/>
            <person name="Nowrousian M."/>
            <person name="Ottonello S."/>
            <person name="Baldrian P."/>
            <person name="Spatafora J.W."/>
            <person name="Henrissat B."/>
            <person name="Nagy L.G."/>
            <person name="Aury J.M."/>
            <person name="Wincker P."/>
            <person name="Grigoriev I.V."/>
            <person name="Bonfante P."/>
            <person name="Martin F.M."/>
        </authorList>
    </citation>
    <scope>NUCLEOTIDE SEQUENCE [LARGE SCALE GENOMIC DNA]</scope>
    <source>
        <strain evidence="7 8">ATCC MYA-4762</strain>
    </source>
</reference>
<proteinExistence type="inferred from homology"/>
<dbReference type="PANTHER" id="PTHR24305:SF166">
    <property type="entry name" value="CYTOCHROME P450 12A4, MITOCHONDRIAL-RELATED"/>
    <property type="match status" value="1"/>
</dbReference>
<dbReference type="PRINTS" id="PR00385">
    <property type="entry name" value="P450"/>
</dbReference>
<keyword evidence="5" id="KW-0503">Monooxygenase</keyword>
<keyword evidence="4 5" id="KW-0408">Iron</keyword>
<dbReference type="SUPFAM" id="SSF48264">
    <property type="entry name" value="Cytochrome P450"/>
    <property type="match status" value="1"/>
</dbReference>
<dbReference type="AlphaFoldDB" id="A0A3N4LVA8"/>
<keyword evidence="5" id="KW-0349">Heme</keyword>
<organism evidence="7 8">
    <name type="scientific">Terfezia boudieri ATCC MYA-4762</name>
    <dbReference type="NCBI Taxonomy" id="1051890"/>
    <lineage>
        <taxon>Eukaryota</taxon>
        <taxon>Fungi</taxon>
        <taxon>Dikarya</taxon>
        <taxon>Ascomycota</taxon>
        <taxon>Pezizomycotina</taxon>
        <taxon>Pezizomycetes</taxon>
        <taxon>Pezizales</taxon>
        <taxon>Pezizaceae</taxon>
        <taxon>Terfezia</taxon>
    </lineage>
</organism>
<evidence type="ECO:0000256" key="3">
    <source>
        <dbReference type="ARBA" id="ARBA00022723"/>
    </source>
</evidence>
<evidence type="ECO:0000256" key="4">
    <source>
        <dbReference type="ARBA" id="ARBA00023004"/>
    </source>
</evidence>
<dbReference type="GO" id="GO:0005506">
    <property type="term" value="F:iron ion binding"/>
    <property type="evidence" value="ECO:0007669"/>
    <property type="project" value="InterPro"/>
</dbReference>
<evidence type="ECO:0000256" key="2">
    <source>
        <dbReference type="ARBA" id="ARBA00010617"/>
    </source>
</evidence>